<dbReference type="Pfam" id="PF02151">
    <property type="entry name" value="UVR"/>
    <property type="match status" value="1"/>
</dbReference>
<dbReference type="Gene3D" id="3.30.420.340">
    <property type="entry name" value="UvrC, RNAse H endonuclease domain"/>
    <property type="match status" value="1"/>
</dbReference>
<evidence type="ECO:0000259" key="9">
    <source>
        <dbReference type="PROSITE" id="PS50164"/>
    </source>
</evidence>
<dbReference type="InterPro" id="IPR003583">
    <property type="entry name" value="Hlx-hairpin-Hlx_DNA-bd_motif"/>
</dbReference>
<dbReference type="InterPro" id="IPR035901">
    <property type="entry name" value="GIY-YIG_endonuc_sf"/>
</dbReference>
<dbReference type="Pfam" id="PF22920">
    <property type="entry name" value="UvrC_RNaseH"/>
    <property type="match status" value="1"/>
</dbReference>
<comment type="similarity">
    <text evidence="7">Belongs to the UvrC family.</text>
</comment>
<reference evidence="11 12" key="1">
    <citation type="submission" date="2006-03" db="EMBL/GenBank/DDBJ databases">
        <authorList>
            <person name="Pinhassi J."/>
            <person name="Pedros-Alio C."/>
            <person name="Ferriera S."/>
            <person name="Johnson J."/>
            <person name="Kravitz S."/>
            <person name="Halpern A."/>
            <person name="Remington K."/>
            <person name="Beeson K."/>
            <person name="Tran B."/>
            <person name="Rogers Y.-H."/>
            <person name="Friedman R."/>
            <person name="Venter J.C."/>
        </authorList>
    </citation>
    <scope>NUCLEOTIDE SEQUENCE [LARGE SCALE GENOMIC DNA]</scope>
    <source>
        <strain evidence="11 12">RED65</strain>
    </source>
</reference>
<comment type="subcellular location">
    <subcellularLocation>
        <location evidence="7">Cytoplasm</location>
    </subcellularLocation>
</comment>
<dbReference type="Pfam" id="PF01541">
    <property type="entry name" value="GIY-YIG"/>
    <property type="match status" value="1"/>
</dbReference>
<name>Q1N4R4_9GAMM</name>
<dbReference type="GO" id="GO:0009381">
    <property type="term" value="F:excinuclease ABC activity"/>
    <property type="evidence" value="ECO:0007669"/>
    <property type="project" value="UniProtKB-UniRule"/>
</dbReference>
<feature type="domain" description="GIY-YIG" evidence="9">
    <location>
        <begin position="14"/>
        <end position="92"/>
    </location>
</feature>
<keyword evidence="1 7" id="KW-0963">Cytoplasm</keyword>
<dbReference type="Gene3D" id="3.40.1440.10">
    <property type="entry name" value="GIY-YIG endonuclease"/>
    <property type="match status" value="1"/>
</dbReference>
<feature type="domain" description="UvrC family homology region profile" evidence="10">
    <location>
        <begin position="251"/>
        <end position="474"/>
    </location>
</feature>
<protein>
    <recommendedName>
        <fullName evidence="7">UvrABC system protein C</fullName>
        <shortName evidence="7">Protein UvrC</shortName>
    </recommendedName>
    <alternativeName>
        <fullName evidence="7">Excinuclease ABC subunit C</fullName>
    </alternativeName>
</protein>
<keyword evidence="6 7" id="KW-0742">SOS response</keyword>
<dbReference type="InterPro" id="IPR038476">
    <property type="entry name" value="UvrC_RNase_H_dom_sf"/>
</dbReference>
<dbReference type="InterPro" id="IPR010994">
    <property type="entry name" value="RuvA_2-like"/>
</dbReference>
<dbReference type="PANTHER" id="PTHR30562:SF1">
    <property type="entry name" value="UVRABC SYSTEM PROTEIN C"/>
    <property type="match status" value="1"/>
</dbReference>
<comment type="function">
    <text evidence="7">The UvrABC repair system catalyzes the recognition and processing of DNA lesions. UvrC both incises the 5' and 3' sides of the lesion. The N-terminal half is responsible for the 3' incision and the C-terminal half is responsible for the 5' incision.</text>
</comment>
<dbReference type="STRING" id="207949.RED65_01350"/>
<dbReference type="OrthoDB" id="9804933at2"/>
<dbReference type="Gene3D" id="1.10.150.20">
    <property type="entry name" value="5' to 3' exonuclease, C-terminal subdomain"/>
    <property type="match status" value="1"/>
</dbReference>
<dbReference type="InterPro" id="IPR036876">
    <property type="entry name" value="UVR_dom_sf"/>
</dbReference>
<dbReference type="AlphaFoldDB" id="Q1N4R4"/>
<keyword evidence="12" id="KW-1185">Reference proteome</keyword>
<dbReference type="SMART" id="SM00465">
    <property type="entry name" value="GIYc"/>
    <property type="match status" value="1"/>
</dbReference>
<dbReference type="HAMAP" id="MF_00203">
    <property type="entry name" value="UvrC"/>
    <property type="match status" value="1"/>
</dbReference>
<dbReference type="InterPro" id="IPR000305">
    <property type="entry name" value="GIY-YIG_endonuc"/>
</dbReference>
<dbReference type="SUPFAM" id="SSF47781">
    <property type="entry name" value="RuvA domain 2-like"/>
    <property type="match status" value="1"/>
</dbReference>
<dbReference type="SUPFAM" id="SSF82771">
    <property type="entry name" value="GIY-YIG endonuclease"/>
    <property type="match status" value="1"/>
</dbReference>
<evidence type="ECO:0000259" key="10">
    <source>
        <dbReference type="PROSITE" id="PS50165"/>
    </source>
</evidence>
<dbReference type="SUPFAM" id="SSF46600">
    <property type="entry name" value="C-terminal UvrC-binding domain of UvrB"/>
    <property type="match status" value="1"/>
</dbReference>
<keyword evidence="3 7" id="KW-0228">DNA excision</keyword>
<evidence type="ECO:0000313" key="12">
    <source>
        <dbReference type="Proteomes" id="UP000004263"/>
    </source>
</evidence>
<keyword evidence="5 7" id="KW-0234">DNA repair</keyword>
<keyword evidence="2 7" id="KW-0227">DNA damage</keyword>
<dbReference type="Proteomes" id="UP000004263">
    <property type="component" value="Unassembled WGS sequence"/>
</dbReference>
<dbReference type="Gene3D" id="4.10.860.10">
    <property type="entry name" value="UVR domain"/>
    <property type="match status" value="1"/>
</dbReference>
<accession>Q1N4R4</accession>
<dbReference type="GO" id="GO:0009432">
    <property type="term" value="P:SOS response"/>
    <property type="evidence" value="ECO:0007669"/>
    <property type="project" value="UniProtKB-UniRule"/>
</dbReference>
<gene>
    <name evidence="7" type="primary">uvrC</name>
    <name evidence="11" type="ORF">RED65_01350</name>
</gene>
<comment type="subunit">
    <text evidence="7">Interacts with UvrB in an incision complex.</text>
</comment>
<dbReference type="Pfam" id="PF14520">
    <property type="entry name" value="HHH_5"/>
    <property type="match status" value="1"/>
</dbReference>
<feature type="domain" description="UVR" evidence="8">
    <location>
        <begin position="201"/>
        <end position="236"/>
    </location>
</feature>
<dbReference type="FunFam" id="3.30.420.340:FF:000001">
    <property type="entry name" value="UvrABC system protein C"/>
    <property type="match status" value="1"/>
</dbReference>
<organism evidence="11 12">
    <name type="scientific">Bermanella marisrubri</name>
    <dbReference type="NCBI Taxonomy" id="207949"/>
    <lineage>
        <taxon>Bacteria</taxon>
        <taxon>Pseudomonadati</taxon>
        <taxon>Pseudomonadota</taxon>
        <taxon>Gammaproteobacteria</taxon>
        <taxon>Oceanospirillales</taxon>
        <taxon>Oceanospirillaceae</taxon>
        <taxon>Bermanella</taxon>
    </lineage>
</organism>
<evidence type="ECO:0000256" key="7">
    <source>
        <dbReference type="HAMAP-Rule" id="MF_00203"/>
    </source>
</evidence>
<dbReference type="InterPro" id="IPR001162">
    <property type="entry name" value="UvrC_RNase_H_dom"/>
</dbReference>
<dbReference type="GO" id="GO:0005737">
    <property type="term" value="C:cytoplasm"/>
    <property type="evidence" value="ECO:0007669"/>
    <property type="project" value="UniProtKB-SubCell"/>
</dbReference>
<dbReference type="PANTHER" id="PTHR30562">
    <property type="entry name" value="UVRC/OXIDOREDUCTASE"/>
    <property type="match status" value="1"/>
</dbReference>
<dbReference type="GO" id="GO:0003677">
    <property type="term" value="F:DNA binding"/>
    <property type="evidence" value="ECO:0007669"/>
    <property type="project" value="UniProtKB-UniRule"/>
</dbReference>
<dbReference type="EMBL" id="AAQH01000002">
    <property type="protein sequence ID" value="EAT13364.1"/>
    <property type="molecule type" value="Genomic_DNA"/>
</dbReference>
<dbReference type="GO" id="GO:0006289">
    <property type="term" value="P:nucleotide-excision repair"/>
    <property type="evidence" value="ECO:0007669"/>
    <property type="project" value="UniProtKB-UniRule"/>
</dbReference>
<evidence type="ECO:0000259" key="8">
    <source>
        <dbReference type="PROSITE" id="PS50151"/>
    </source>
</evidence>
<dbReference type="InterPro" id="IPR047296">
    <property type="entry name" value="GIY-YIG_UvrC_Cho"/>
</dbReference>
<dbReference type="PROSITE" id="PS50165">
    <property type="entry name" value="UVRC"/>
    <property type="match status" value="1"/>
</dbReference>
<dbReference type="SMART" id="SM00278">
    <property type="entry name" value="HhH1"/>
    <property type="match status" value="2"/>
</dbReference>
<sequence>MAFDHKSFLKHLSTKPGVYRMYDSEGLILYVGKAKNLKNRVSSYFASNGLNNKTMALVQRIDDIEVTITGSETEALLLEQNLIKKHKPRYNILLKDDKSYPYIFCSDHQYPLLAYVRGKRKKGGEYFGPFPSTYAVRESLNFLQKVFKLRNCEDSYFSNRSRPCLQHQIGRCSAPCVGLISPEDYAKDLYHAQMFLRGKNNDLISDLQMDMDRASEQLDFEKAAEFRDQIQHLRKIQESQSIEASDGDLDLFAIHIEQGICVVHVINIREGRMLGSRSFYPKLNMDEDEDAALTAFISQFYLQFNREIPDEVVCSHTLSDTQVLSGALSEYRGKKVKLSFQVRAQRLRWLQLGINNAKESCRIKSQGKQHIAQQYQALQSFLSMEQPIERMECFDISHSHGEATVASCVVFNQEGPLKSDYRKFNIEGVEAGDDYGAMRQALTRRFKKLVDDKKPDLLLIDGGKGQTNIALDVLAGLDISGIHVLGVSKGVTRKAGMEVLLYRGKEFTLDKSSPALHLIQQIRDESHRFAITGHRARRGKVRGRSVLEDIPGIGAKRRKELLRFFGDLAQVKAANIDEIAKVPGISRQKATEIYSALHDE</sequence>
<evidence type="ECO:0000256" key="5">
    <source>
        <dbReference type="ARBA" id="ARBA00023204"/>
    </source>
</evidence>
<dbReference type="PROSITE" id="PS50151">
    <property type="entry name" value="UVR"/>
    <property type="match status" value="1"/>
</dbReference>
<dbReference type="RefSeq" id="WP_007017748.1">
    <property type="nucleotide sequence ID" value="NZ_CH724114.1"/>
</dbReference>
<evidence type="ECO:0000256" key="6">
    <source>
        <dbReference type="ARBA" id="ARBA00023236"/>
    </source>
</evidence>
<dbReference type="NCBIfam" id="NF001824">
    <property type="entry name" value="PRK00558.1-5"/>
    <property type="match status" value="1"/>
</dbReference>
<dbReference type="InterPro" id="IPR050066">
    <property type="entry name" value="UvrABC_protein_C"/>
</dbReference>
<dbReference type="Pfam" id="PF08459">
    <property type="entry name" value="UvrC_RNaseH_dom"/>
    <property type="match status" value="1"/>
</dbReference>
<dbReference type="GO" id="GO:0009380">
    <property type="term" value="C:excinuclease repair complex"/>
    <property type="evidence" value="ECO:0007669"/>
    <property type="project" value="InterPro"/>
</dbReference>
<keyword evidence="4 7" id="KW-0267">Excision nuclease</keyword>
<evidence type="ECO:0000313" key="11">
    <source>
        <dbReference type="EMBL" id="EAT13364.1"/>
    </source>
</evidence>
<comment type="caution">
    <text evidence="11">The sequence shown here is derived from an EMBL/GenBank/DDBJ whole genome shotgun (WGS) entry which is preliminary data.</text>
</comment>
<evidence type="ECO:0000256" key="2">
    <source>
        <dbReference type="ARBA" id="ARBA00022763"/>
    </source>
</evidence>
<dbReference type="NCBIfam" id="TIGR00194">
    <property type="entry name" value="uvrC"/>
    <property type="match status" value="1"/>
</dbReference>
<evidence type="ECO:0000256" key="1">
    <source>
        <dbReference type="ARBA" id="ARBA00022490"/>
    </source>
</evidence>
<dbReference type="PROSITE" id="PS50164">
    <property type="entry name" value="GIY_YIG"/>
    <property type="match status" value="1"/>
</dbReference>
<evidence type="ECO:0000256" key="4">
    <source>
        <dbReference type="ARBA" id="ARBA00022881"/>
    </source>
</evidence>
<dbReference type="InterPro" id="IPR001943">
    <property type="entry name" value="UVR_dom"/>
</dbReference>
<evidence type="ECO:0000256" key="3">
    <source>
        <dbReference type="ARBA" id="ARBA00022769"/>
    </source>
</evidence>
<proteinExistence type="inferred from homology"/>
<dbReference type="HOGENOM" id="CLU_014841_3_0_6"/>
<dbReference type="InterPro" id="IPR004791">
    <property type="entry name" value="UvrC"/>
</dbReference>
<dbReference type="FunFam" id="3.40.1440.10:FF:000001">
    <property type="entry name" value="UvrABC system protein C"/>
    <property type="match status" value="1"/>
</dbReference>
<dbReference type="CDD" id="cd10434">
    <property type="entry name" value="GIY-YIG_UvrC_Cho"/>
    <property type="match status" value="1"/>
</dbReference>